<dbReference type="EMBL" id="AP020661">
    <property type="protein sequence ID" value="BBN68191.1"/>
    <property type="molecule type" value="Genomic_DNA"/>
</dbReference>
<reference evidence="1" key="1">
    <citation type="journal article" date="2019" name="Science">
        <title>Mutation of a bHLH transcription factor allowed almond domestication.</title>
        <authorList>
            <person name="Sanchez-Perez R."/>
            <person name="Pavan S."/>
            <person name="Mazzeo R."/>
            <person name="Moldovan C."/>
            <person name="Aiese Cigliano R."/>
            <person name="Del Cueto J."/>
            <person name="Ricciardi F."/>
            <person name="Lotti C."/>
            <person name="Ricciardi L."/>
            <person name="Dicenta F."/>
            <person name="Lopez-Marques R.L."/>
            <person name="Lindberg Moller B."/>
        </authorList>
    </citation>
    <scope>NUCLEOTIDE SEQUENCE</scope>
</reference>
<keyword evidence="1" id="KW-0808">Transferase</keyword>
<accession>A0A5H2XW07</accession>
<name>A0A5H2XW07_PRUDU</name>
<proteinExistence type="predicted"/>
<evidence type="ECO:0000313" key="1">
    <source>
        <dbReference type="EMBL" id="BBN68191.1"/>
    </source>
</evidence>
<organism evidence="1">
    <name type="scientific">Prunus dulcis</name>
    <name type="common">Almond</name>
    <name type="synonym">Amygdalus dulcis</name>
    <dbReference type="NCBI Taxonomy" id="3755"/>
    <lineage>
        <taxon>Eukaryota</taxon>
        <taxon>Viridiplantae</taxon>
        <taxon>Streptophyta</taxon>
        <taxon>Embryophyta</taxon>
        <taxon>Tracheophyta</taxon>
        <taxon>Spermatophyta</taxon>
        <taxon>Magnoliopsida</taxon>
        <taxon>eudicotyledons</taxon>
        <taxon>Gunneridae</taxon>
        <taxon>Pentapetalae</taxon>
        <taxon>rosids</taxon>
        <taxon>fabids</taxon>
        <taxon>Rosales</taxon>
        <taxon>Rosaceae</taxon>
        <taxon>Amygdaloideae</taxon>
        <taxon>Amygdaleae</taxon>
        <taxon>Prunus</taxon>
    </lineage>
</organism>
<dbReference type="AlphaFoldDB" id="A0A5H2XW07"/>
<dbReference type="GO" id="GO:0016740">
    <property type="term" value="F:transferase activity"/>
    <property type="evidence" value="ECO:0007669"/>
    <property type="project" value="UniProtKB-KW"/>
</dbReference>
<gene>
    <name evidence="1" type="ORF">Prudu_324S000100</name>
</gene>
<protein>
    <submittedName>
        <fullName evidence="1">HXXXD-type acyl-transferase family protein</fullName>
    </submittedName>
</protein>
<sequence length="72" mass="8574">MTGHRPLPAPADSRLQPPWFRRKMEKKRPVSFDLRRRRSPSSCHRFQRVRYGFSPTFLALAAYWVGLDRFLA</sequence>